<evidence type="ECO:0000313" key="2">
    <source>
        <dbReference type="EMBL" id="QGG41088.1"/>
    </source>
</evidence>
<evidence type="ECO:0008006" key="4">
    <source>
        <dbReference type="Google" id="ProtNLM"/>
    </source>
</evidence>
<evidence type="ECO:0000313" key="3">
    <source>
        <dbReference type="Proteomes" id="UP000392064"/>
    </source>
</evidence>
<gene>
    <name evidence="2" type="ORF">GEV26_06760</name>
</gene>
<reference evidence="2 3" key="1">
    <citation type="submission" date="2019-11" db="EMBL/GenBank/DDBJ databases">
        <authorList>
            <person name="Li J."/>
        </authorList>
    </citation>
    <scope>NUCLEOTIDE SEQUENCE [LARGE SCALE GENOMIC DNA]</scope>
    <source>
        <strain evidence="2 3">MF47</strain>
    </source>
</reference>
<protein>
    <recommendedName>
        <fullName evidence="4">Peptidase MA-like domain-containing protein</fullName>
    </recommendedName>
</protein>
<keyword evidence="1" id="KW-0472">Membrane</keyword>
<evidence type="ECO:0000256" key="1">
    <source>
        <dbReference type="SAM" id="Phobius"/>
    </source>
</evidence>
<keyword evidence="1" id="KW-0812">Transmembrane</keyword>
<dbReference type="AlphaFoldDB" id="A0A5Q2MEM5"/>
<dbReference type="RefSeq" id="WP_153652357.1">
    <property type="nucleotide sequence ID" value="NZ_CP045737.1"/>
</dbReference>
<accession>A0A5Q2MEM5</accession>
<proteinExistence type="predicted"/>
<name>A0A5Q2MEM5_9ACTN</name>
<dbReference type="Proteomes" id="UP000392064">
    <property type="component" value="Chromosome"/>
</dbReference>
<feature type="transmembrane region" description="Helical" evidence="1">
    <location>
        <begin position="12"/>
        <end position="28"/>
    </location>
</feature>
<dbReference type="KEGG" id="aef:GEV26_06760"/>
<keyword evidence="3" id="KW-1185">Reference proteome</keyword>
<sequence length="416" mass="44021">MAERSLRPSPNAAAALVLVLLVGALVLWQRPWSEGTGRPGVVPIPADAPARLTAQLRELSAASTEADFVAAAGDLDRGRSFGRRTWASLRALGARDVSWRYISGGDVADRSDGSARMVAEVSWRPGPDSGLDGGELHRAAVAFRVQPQDDGGLSIVGAAPRTGLLPIWLAGAVTVEETPGSVVLAVDGGDQRLPIADMVDTARQAVERTVPRGRDDVVVVSPRTQAQMADIVGQRVADVRQIAAVTTRLDRSTGSSAPVIVLNPAVFATMDRRAAQVVLSHEATHQLTRAVGSPAQSWVVEGFADYVALRDDTAPLSVSAGQILAQVRAGTVPRSLPTSADFDGVSHGLGAVYESAWMIFRLLDRDHGRAAVVRFYGSVLAGTPVDTALRDVFGLTEDELTARWRDYLTKSASTVS</sequence>
<organism evidence="2 3">
    <name type="scientific">Aeromicrobium yanjiei</name>
    <dbReference type="NCBI Taxonomy" id="2662028"/>
    <lineage>
        <taxon>Bacteria</taxon>
        <taxon>Bacillati</taxon>
        <taxon>Actinomycetota</taxon>
        <taxon>Actinomycetes</taxon>
        <taxon>Propionibacteriales</taxon>
        <taxon>Nocardioidaceae</taxon>
        <taxon>Aeromicrobium</taxon>
    </lineage>
</organism>
<keyword evidence="1" id="KW-1133">Transmembrane helix</keyword>
<dbReference type="EMBL" id="CP045737">
    <property type="protein sequence ID" value="QGG41088.1"/>
    <property type="molecule type" value="Genomic_DNA"/>
</dbReference>